<proteinExistence type="predicted"/>
<dbReference type="Proteomes" id="UP000075288">
    <property type="component" value="Unassembled WGS sequence"/>
</dbReference>
<evidence type="ECO:0000313" key="1">
    <source>
        <dbReference type="EMBL" id="KYC65384.1"/>
    </source>
</evidence>
<evidence type="ECO:0000313" key="2">
    <source>
        <dbReference type="Proteomes" id="UP000075288"/>
    </source>
</evidence>
<comment type="caution">
    <text evidence="1">The sequence shown here is derived from an EMBL/GenBank/DDBJ whole genome shotgun (WGS) entry which is preliminary data.</text>
</comment>
<name>A0A150K8Z7_HEYCO</name>
<dbReference type="EMBL" id="LQYG01000017">
    <property type="protein sequence ID" value="KYC65384.1"/>
    <property type="molecule type" value="Genomic_DNA"/>
</dbReference>
<gene>
    <name evidence="1" type="ORF">B4098_1646</name>
</gene>
<accession>A0A150K8Z7</accession>
<sequence length="37" mass="4187">MSLEAYVCLYISIYAESSNVFGKKSNKNMVAVFCFTK</sequence>
<dbReference type="PATRIC" id="fig|1398.26.peg.1486"/>
<protein>
    <submittedName>
        <fullName evidence="1">Uncharacterized protein</fullName>
    </submittedName>
</protein>
<reference evidence="1 2" key="1">
    <citation type="submission" date="2016-01" db="EMBL/GenBank/DDBJ databases">
        <title>Genome Sequences of Twelve Sporeforming Bacillus Species Isolated from Foods.</title>
        <authorList>
            <person name="Berendsen E.M."/>
            <person name="Wells-Bennik M.H."/>
            <person name="Krawcyk A.O."/>
            <person name="De Jong A."/>
            <person name="Holsappel S."/>
            <person name="Eijlander R.T."/>
            <person name="Kuipers O.P."/>
        </authorList>
    </citation>
    <scope>NUCLEOTIDE SEQUENCE [LARGE SCALE GENOMIC DNA]</scope>
    <source>
        <strain evidence="1 2">B4098</strain>
    </source>
</reference>
<dbReference type="AlphaFoldDB" id="A0A150K8Z7"/>
<organism evidence="1 2">
    <name type="scientific">Heyndrickxia coagulans</name>
    <name type="common">Weizmannia coagulans</name>
    <dbReference type="NCBI Taxonomy" id="1398"/>
    <lineage>
        <taxon>Bacteria</taxon>
        <taxon>Bacillati</taxon>
        <taxon>Bacillota</taxon>
        <taxon>Bacilli</taxon>
        <taxon>Bacillales</taxon>
        <taxon>Bacillaceae</taxon>
        <taxon>Heyndrickxia</taxon>
    </lineage>
</organism>